<dbReference type="Gene3D" id="3.40.50.1000">
    <property type="entry name" value="HAD superfamily/HAD-like"/>
    <property type="match status" value="1"/>
</dbReference>
<dbReference type="GO" id="GO:0005829">
    <property type="term" value="C:cytosol"/>
    <property type="evidence" value="ECO:0007669"/>
    <property type="project" value="TreeGrafter"/>
</dbReference>
<reference evidence="1 2" key="1">
    <citation type="journal article" date="2014" name="World J. Microbiol. Biotechnol.">
        <title>Biodiversity and physiological characteristics of Antarctic and Arctic lichens-associated bacteria.</title>
        <authorList>
            <person name="Lee Y.M."/>
            <person name="Kim E.H."/>
            <person name="Lee H.K."/>
            <person name="Hong S.G."/>
        </authorList>
    </citation>
    <scope>NUCLEOTIDE SEQUENCE [LARGE SCALE GENOMIC DNA]</scope>
    <source>
        <strain evidence="1 2">PAMC 26569</strain>
    </source>
</reference>
<dbReference type="EMBL" id="CP053708">
    <property type="protein sequence ID" value="QKE92806.1"/>
    <property type="molecule type" value="Genomic_DNA"/>
</dbReference>
<dbReference type="AlphaFoldDB" id="A0A6M8HX28"/>
<organism evidence="1 2">
    <name type="scientific">Lichenicola cladoniae</name>
    <dbReference type="NCBI Taxonomy" id="1484109"/>
    <lineage>
        <taxon>Bacteria</taxon>
        <taxon>Pseudomonadati</taxon>
        <taxon>Pseudomonadota</taxon>
        <taxon>Alphaproteobacteria</taxon>
        <taxon>Acetobacterales</taxon>
        <taxon>Acetobacteraceae</taxon>
        <taxon>Lichenicola</taxon>
    </lineage>
</organism>
<dbReference type="NCBIfam" id="TIGR00099">
    <property type="entry name" value="Cof-subfamily"/>
    <property type="match status" value="1"/>
</dbReference>
<dbReference type="PANTHER" id="PTHR10000">
    <property type="entry name" value="PHOSPHOSERINE PHOSPHATASE"/>
    <property type="match status" value="1"/>
</dbReference>
<dbReference type="InterPro" id="IPR000150">
    <property type="entry name" value="Cof"/>
</dbReference>
<evidence type="ECO:0000313" key="2">
    <source>
        <dbReference type="Proteomes" id="UP000500767"/>
    </source>
</evidence>
<name>A0A6M8HX28_9PROT</name>
<dbReference type="InterPro" id="IPR036412">
    <property type="entry name" value="HAD-like_sf"/>
</dbReference>
<gene>
    <name evidence="1" type="ORF">HN018_18975</name>
</gene>
<dbReference type="GO" id="GO:0016791">
    <property type="term" value="F:phosphatase activity"/>
    <property type="evidence" value="ECO:0007669"/>
    <property type="project" value="UniProtKB-ARBA"/>
</dbReference>
<dbReference type="Gene3D" id="3.30.1240.10">
    <property type="match status" value="1"/>
</dbReference>
<protein>
    <submittedName>
        <fullName evidence="1">HAD family phosphatase</fullName>
    </submittedName>
</protein>
<evidence type="ECO:0000313" key="1">
    <source>
        <dbReference type="EMBL" id="QKE92806.1"/>
    </source>
</evidence>
<dbReference type="KEGG" id="lck:HN018_18975"/>
<dbReference type="Proteomes" id="UP000500767">
    <property type="component" value="Chromosome"/>
</dbReference>
<sequence>MPPRAPASSRISLLVSDIDGTLINGHKEVTPATLAAIAKLREAGVRLCLVSSRSVRGMQMYMHAIGNDTPSAGLNGGEIVDAGGTVLETQSLDADVARLTVETLTTNHVDAWAFTGREWLIRDIAAPYVPRERKAVQFEPTVVDSFEPYIDRIGKIMGATTDYPLLERMEIELQTMLGDRVSSRRSSPWYLDVTHPLANKGRAAHRLAALLGVDPSEMACIGDMDNDISMLSTASLSVAMGNAPEQVAASAHFLTGTNEQDGWAEAVETLILPRAAGRAVGET</sequence>
<dbReference type="CDD" id="cd07516">
    <property type="entry name" value="HAD_Pase"/>
    <property type="match status" value="1"/>
</dbReference>
<keyword evidence="2" id="KW-1185">Reference proteome</keyword>
<dbReference type="SUPFAM" id="SSF56784">
    <property type="entry name" value="HAD-like"/>
    <property type="match status" value="1"/>
</dbReference>
<dbReference type="InterPro" id="IPR006379">
    <property type="entry name" value="HAD-SF_hydro_IIB"/>
</dbReference>
<dbReference type="SFLD" id="SFLDG01140">
    <property type="entry name" value="C2.B:_Phosphomannomutase_and_P"/>
    <property type="match status" value="1"/>
</dbReference>
<dbReference type="PANTHER" id="PTHR10000:SF8">
    <property type="entry name" value="HAD SUPERFAMILY HYDROLASE-LIKE, TYPE 3"/>
    <property type="match status" value="1"/>
</dbReference>
<dbReference type="SFLD" id="SFLDS00003">
    <property type="entry name" value="Haloacid_Dehalogenase"/>
    <property type="match status" value="1"/>
</dbReference>
<dbReference type="InterPro" id="IPR023214">
    <property type="entry name" value="HAD_sf"/>
</dbReference>
<proteinExistence type="predicted"/>
<accession>A0A6M8HX28</accession>
<dbReference type="GO" id="GO:0000287">
    <property type="term" value="F:magnesium ion binding"/>
    <property type="evidence" value="ECO:0007669"/>
    <property type="project" value="TreeGrafter"/>
</dbReference>
<dbReference type="Pfam" id="PF08282">
    <property type="entry name" value="Hydrolase_3"/>
    <property type="match status" value="1"/>
</dbReference>
<dbReference type="NCBIfam" id="TIGR01484">
    <property type="entry name" value="HAD-SF-IIB"/>
    <property type="match status" value="1"/>
</dbReference>